<dbReference type="OrthoDB" id="392925at2759"/>
<feature type="domain" description="RNase NYN" evidence="1">
    <location>
        <begin position="248"/>
        <end position="394"/>
    </location>
</feature>
<dbReference type="GO" id="GO:0036464">
    <property type="term" value="C:cytoplasmic ribonucleoprotein granule"/>
    <property type="evidence" value="ECO:0007669"/>
    <property type="project" value="TreeGrafter"/>
</dbReference>
<gene>
    <name evidence="2" type="ORF">CRM22_005507</name>
</gene>
<dbReference type="EMBL" id="SJOL01006465">
    <property type="protein sequence ID" value="TGZ66165.1"/>
    <property type="molecule type" value="Genomic_DNA"/>
</dbReference>
<dbReference type="PANTHER" id="PTHR12876:SF35">
    <property type="entry name" value="LD08718P-RELATED"/>
    <property type="match status" value="1"/>
</dbReference>
<organism evidence="2 3">
    <name type="scientific">Opisthorchis felineus</name>
    <dbReference type="NCBI Taxonomy" id="147828"/>
    <lineage>
        <taxon>Eukaryota</taxon>
        <taxon>Metazoa</taxon>
        <taxon>Spiralia</taxon>
        <taxon>Lophotrochozoa</taxon>
        <taxon>Platyhelminthes</taxon>
        <taxon>Trematoda</taxon>
        <taxon>Digenea</taxon>
        <taxon>Opisthorchiida</taxon>
        <taxon>Opisthorchiata</taxon>
        <taxon>Opisthorchiidae</taxon>
        <taxon>Opisthorchis</taxon>
    </lineage>
</organism>
<dbReference type="Gene3D" id="3.40.50.11980">
    <property type="match status" value="1"/>
</dbReference>
<proteinExistence type="predicted"/>
<protein>
    <recommendedName>
        <fullName evidence="1">RNase NYN domain-containing protein</fullName>
    </recommendedName>
</protein>
<dbReference type="Proteomes" id="UP000308267">
    <property type="component" value="Unassembled WGS sequence"/>
</dbReference>
<accession>A0A4S2LQX3</accession>
<evidence type="ECO:0000313" key="2">
    <source>
        <dbReference type="EMBL" id="TGZ66165.1"/>
    </source>
</evidence>
<dbReference type="GO" id="GO:0003729">
    <property type="term" value="F:mRNA binding"/>
    <property type="evidence" value="ECO:0007669"/>
    <property type="project" value="TreeGrafter"/>
</dbReference>
<dbReference type="PANTHER" id="PTHR12876">
    <property type="entry name" value="N4BP1-RELATED"/>
    <property type="match status" value="1"/>
</dbReference>
<dbReference type="GO" id="GO:0004521">
    <property type="term" value="F:RNA endonuclease activity"/>
    <property type="evidence" value="ECO:0007669"/>
    <property type="project" value="TreeGrafter"/>
</dbReference>
<dbReference type="FunFam" id="3.40.50.11980:FF:000001">
    <property type="entry name" value="ZC3H12A isoform 1"/>
    <property type="match status" value="1"/>
</dbReference>
<evidence type="ECO:0000313" key="3">
    <source>
        <dbReference type="Proteomes" id="UP000308267"/>
    </source>
</evidence>
<dbReference type="STRING" id="147828.A0A4S2LQX3"/>
<evidence type="ECO:0000259" key="1">
    <source>
        <dbReference type="Pfam" id="PF11977"/>
    </source>
</evidence>
<dbReference type="AlphaFoldDB" id="A0A4S2LQX3"/>
<dbReference type="GO" id="GO:0005634">
    <property type="term" value="C:nucleus"/>
    <property type="evidence" value="ECO:0007669"/>
    <property type="project" value="TreeGrafter"/>
</dbReference>
<keyword evidence="3" id="KW-1185">Reference proteome</keyword>
<name>A0A4S2LQX3_OPIFE</name>
<dbReference type="InterPro" id="IPR021869">
    <property type="entry name" value="RNase_Zc3h12_NYN"/>
</dbReference>
<dbReference type="Pfam" id="PF11977">
    <property type="entry name" value="RNase_Zc3h12a"/>
    <property type="match status" value="1"/>
</dbReference>
<reference evidence="2 3" key="1">
    <citation type="journal article" date="2019" name="BMC Genomics">
        <title>New insights from Opisthorchis felineus genome: update on genomics of the epidemiologically important liver flukes.</title>
        <authorList>
            <person name="Ershov N.I."/>
            <person name="Mordvinov V.A."/>
            <person name="Prokhortchouk E.B."/>
            <person name="Pakharukova M.Y."/>
            <person name="Gunbin K.V."/>
            <person name="Ustyantsev K."/>
            <person name="Genaev M.A."/>
            <person name="Blinov A.G."/>
            <person name="Mazur A."/>
            <person name="Boulygina E."/>
            <person name="Tsygankova S."/>
            <person name="Khrameeva E."/>
            <person name="Chekanov N."/>
            <person name="Fan G."/>
            <person name="Xiao A."/>
            <person name="Zhang H."/>
            <person name="Xu X."/>
            <person name="Yang H."/>
            <person name="Solovyev V."/>
            <person name="Lee S.M."/>
            <person name="Liu X."/>
            <person name="Afonnikov D.A."/>
            <person name="Skryabin K.G."/>
        </authorList>
    </citation>
    <scope>NUCLEOTIDE SEQUENCE [LARGE SCALE GENOMIC DNA]</scope>
    <source>
        <strain evidence="2">AK-0245</strain>
        <tissue evidence="2">Whole organism</tissue>
    </source>
</reference>
<sequence>MYITIPSAVDDLDVLISRLKKFSGVQLQLHEDRLKILGPVEKLVEAQNYALRYLGPESNTPIHVSNDCFSVFQHTDLVRHFEEQFDVIICVKGSRELYLKGRQADIDRFQACLRELESNFCQCPTVLTPFKLENLRLLCQKFSILFHELPPKPSIQMALLIYFSSLLNSGAKLLPKQRTAPLSYMEVYRKPTGESQLFRNKHSSLQGTYVGHLESVPLGLHERARSASARRETKHVSESNLSATSSRLRSVVIDGSNVAFAHGKQQKFSPEGIWLALNFFIKRGHTNVVAVVPRFRRGMGGKLFDKLERAGYLCYSSSRFVNDDHQIADDDKIILQLAIETEAVVVSNDQFRNYRDISEQFRDVIDNRLLPYTLALNTFLIPDDPHGRKGRSLSECLCLPDHTED</sequence>
<dbReference type="InterPro" id="IPR051101">
    <property type="entry name" value="ZC3H12/N4BP1_RNase_Reg"/>
</dbReference>
<comment type="caution">
    <text evidence="2">The sequence shown here is derived from an EMBL/GenBank/DDBJ whole genome shotgun (WGS) entry which is preliminary data.</text>
</comment>